<feature type="transmembrane region" description="Helical" evidence="3">
    <location>
        <begin position="92"/>
        <end position="111"/>
    </location>
</feature>
<dbReference type="Proteomes" id="UP000199180">
    <property type="component" value="Unassembled WGS sequence"/>
</dbReference>
<name>A0A1I0FPP6_9RHOB</name>
<comment type="subcellular location">
    <subcellularLocation>
        <location evidence="1">Cell envelope</location>
    </subcellularLocation>
</comment>
<dbReference type="NCBIfam" id="TIGR03142">
    <property type="entry name" value="cytochro_ccmI"/>
    <property type="match status" value="1"/>
</dbReference>
<keyword evidence="4" id="KW-0732">Signal</keyword>
<dbReference type="GO" id="GO:0030313">
    <property type="term" value="C:cell envelope"/>
    <property type="evidence" value="ECO:0007669"/>
    <property type="project" value="UniProtKB-SubCell"/>
</dbReference>
<dbReference type="Gene3D" id="1.25.40.10">
    <property type="entry name" value="Tetratricopeptide repeat domain"/>
    <property type="match status" value="1"/>
</dbReference>
<dbReference type="PANTHER" id="PTHR47870:SF1">
    <property type="entry name" value="CYTOCHROME C-TYPE BIOGENESIS PROTEIN CCMH"/>
    <property type="match status" value="1"/>
</dbReference>
<keyword evidence="3" id="KW-0812">Transmembrane</keyword>
<gene>
    <name evidence="5" type="ORF">SAMN04489858_1074</name>
</gene>
<protein>
    <submittedName>
        <fullName evidence="5">Cytochrome c-type biogenesis protein CcmH</fullName>
    </submittedName>
</protein>
<reference evidence="5 6" key="1">
    <citation type="submission" date="2016-10" db="EMBL/GenBank/DDBJ databases">
        <authorList>
            <person name="de Groot N.N."/>
        </authorList>
    </citation>
    <scope>NUCLEOTIDE SEQUENCE [LARGE SCALE GENOMIC DNA]</scope>
    <source>
        <strain evidence="5 6">DSM 17862</strain>
    </source>
</reference>
<evidence type="ECO:0000256" key="4">
    <source>
        <dbReference type="SAM" id="SignalP"/>
    </source>
</evidence>
<keyword evidence="3" id="KW-1133">Transmembrane helix</keyword>
<feature type="chain" id="PRO_5011772525" evidence="4">
    <location>
        <begin position="19"/>
        <end position="407"/>
    </location>
</feature>
<dbReference type="SUPFAM" id="SSF48452">
    <property type="entry name" value="TPR-like"/>
    <property type="match status" value="1"/>
</dbReference>
<sequence length="407" mass="44099">MFWLFCAFLTLAVGTAIAAPLLRRAATDAQDSAAAFDLQVYRDQLREVDRDLERDIISLDEAQRLKTEIGRKVLDADRRMETDATRRRTGNALAALTMLGLLLAGTFALYLREGQPGSPDLPIARRIALAERAYDSRPDQAAAEAAAPAVPTPEVDEDYATLVQDLRDAVAARPDDPQGLTLLATSEARLGNMTAAREAQQKLVDHLGDKVSAGQLLQLAALMTEAAGGLITPDAEEVLARALQKDPRLPQGRYMLGLLQLQNGRPDRAFPVWRRLLEEGPPDAPWNQPIQASIRDLAWLAGQPDYVPPEAAPALPGPDGDQMQAAEDMSPQDRQQMIEGMVARLEGRLAEQGGTPQEWARLIGSLAVLGQTDRARAIYAEAQSRFGDAPEAIAPINTAAEQAGLIQ</sequence>
<dbReference type="PANTHER" id="PTHR47870">
    <property type="entry name" value="CYTOCHROME C-TYPE BIOGENESIS PROTEIN CCMH"/>
    <property type="match status" value="1"/>
</dbReference>
<dbReference type="GO" id="GO:0017004">
    <property type="term" value="P:cytochrome complex assembly"/>
    <property type="evidence" value="ECO:0007669"/>
    <property type="project" value="UniProtKB-KW"/>
</dbReference>
<dbReference type="InterPro" id="IPR017560">
    <property type="entry name" value="Cyt_c_biogenesis_CcmI"/>
</dbReference>
<keyword evidence="3" id="KW-0472">Membrane</keyword>
<evidence type="ECO:0000313" key="5">
    <source>
        <dbReference type="EMBL" id="SET60330.1"/>
    </source>
</evidence>
<evidence type="ECO:0000256" key="2">
    <source>
        <dbReference type="ARBA" id="ARBA00022748"/>
    </source>
</evidence>
<evidence type="ECO:0000256" key="1">
    <source>
        <dbReference type="ARBA" id="ARBA00004196"/>
    </source>
</evidence>
<keyword evidence="6" id="KW-1185">Reference proteome</keyword>
<feature type="signal peptide" evidence="4">
    <location>
        <begin position="1"/>
        <end position="18"/>
    </location>
</feature>
<dbReference type="AlphaFoldDB" id="A0A1I0FPP6"/>
<proteinExistence type="predicted"/>
<accession>A0A1I0FPP6</accession>
<evidence type="ECO:0000313" key="6">
    <source>
        <dbReference type="Proteomes" id="UP000199180"/>
    </source>
</evidence>
<evidence type="ECO:0000256" key="3">
    <source>
        <dbReference type="SAM" id="Phobius"/>
    </source>
</evidence>
<keyword evidence="2" id="KW-0201">Cytochrome c-type biogenesis</keyword>
<dbReference type="OrthoDB" id="9815847at2"/>
<organism evidence="5 6">
    <name type="scientific">Paracoccus homiensis</name>
    <dbReference type="NCBI Taxonomy" id="364199"/>
    <lineage>
        <taxon>Bacteria</taxon>
        <taxon>Pseudomonadati</taxon>
        <taxon>Pseudomonadota</taxon>
        <taxon>Alphaproteobacteria</taxon>
        <taxon>Rhodobacterales</taxon>
        <taxon>Paracoccaceae</taxon>
        <taxon>Paracoccus</taxon>
    </lineage>
</organism>
<dbReference type="InterPro" id="IPR011990">
    <property type="entry name" value="TPR-like_helical_dom_sf"/>
</dbReference>
<dbReference type="Pfam" id="PF13432">
    <property type="entry name" value="TPR_16"/>
    <property type="match status" value="2"/>
</dbReference>
<dbReference type="InterPro" id="IPR051263">
    <property type="entry name" value="C-type_cytochrome_biogenesis"/>
</dbReference>
<dbReference type="STRING" id="364199.SAMN04489858_1074"/>
<dbReference type="EMBL" id="FOHO01000007">
    <property type="protein sequence ID" value="SET60330.1"/>
    <property type="molecule type" value="Genomic_DNA"/>
</dbReference>